<accession>A0A5N5QEV8</accession>
<feature type="region of interest" description="Disordered" evidence="6">
    <location>
        <begin position="714"/>
        <end position="749"/>
    </location>
</feature>
<comment type="subcellular location">
    <subcellularLocation>
        <location evidence="1">Nucleus</location>
    </subcellularLocation>
</comment>
<dbReference type="FunFam" id="3.30.1490.120:FF:000001">
    <property type="entry name" value="DNA-directed RNA polymerase II subunit RPB7"/>
    <property type="match status" value="1"/>
</dbReference>
<evidence type="ECO:0000256" key="5">
    <source>
        <dbReference type="SAM" id="Coils"/>
    </source>
</evidence>
<keyword evidence="9" id="KW-1185">Reference proteome</keyword>
<dbReference type="SUPFAM" id="SSF88798">
    <property type="entry name" value="N-terminal, heterodimerisation domain of RBP7 (RpoE)"/>
    <property type="match status" value="1"/>
</dbReference>
<sequence length="1298" mass="142253">MRIEGPREPHGQKRVGGLVTGTFEVRVLVGDFAADHRMMSMLRPPFSRFLYNTQTTPSSNTYVFVQPANALGLERSNSPEIKIEKEGSEPTTPTGRKDKGKMESGDFQVPFPPVQAKREYAREYKDCAEVSQTRWVRANHTTSRLDRLGAGASPAVADAVGALEYVWIAHDGADDVYGDEHGDHDSGGIRQRERVGGERGGRDADTRDGQGQAGKRGVHKWREQPRLAAGLLPAAAAEPIAIPRHAAAQLAAETGGISLAAPPDIHGPPDAARLAAPHAGPPHPHADLMQAQTVPISPVHPRPMNRTQAGVLGPTKMAESWTAAPPPEDLNDEVQERKAHLTSARDGAAQRGHRPTGSLEIKDAWQNGQHDRQNERQSSVRRPKLVTQPAPRVPIATRYETMSPPPMRDPHPHGLHLDLHEKAPDKPPIRVQTGRAPSPNHARGRAATAMTPPHTYDDPYRGRSSSHASYTQPKAPPPPAPQAQWGTRAPGTGIVPFNEDLDHDEHEHEPVPPPVQQGKPADQTIVDWANHTQSQHPLSHPNQPPPPAMPNQPGERTRGRSRSRGRADTQPPLMDPATMYSQQHANGSGRPGGRSPLPAPAAHGSGSGSSEAEDLKTPRSPSVPLPGESYAQRFGGYAGQFSVGPPTVNHIYTQDVHNGHMYSSMGFAQSQYALHQMGAGTPGMAMQMQGHPMNGRQVNGYGYPQDLSSSASGSFLDGWANQGYPNARPSAPVPPTPSTGTAPTGDMRNGHAHAQLARAQAIVYPQAMPYPAYSYAMDPYRAPSVVSSFMASPFSHNPFLPPVEPQSTQSSPSHQPIGLPYAGMGKRFPGARMGTKGRRRRMMEEFRPESTVPNDTASEAETEGKRAPDGAETEFETETEMEEVWLEESEDDELENEFHPTYFVNPAKRKRRFEHKWEQMVKLFREIDRETDATMILAAAPPDQHQTHLLLSRSILRDTSYSHIAQEARSIFSDISIARRRERTEALRRARQERQRKKAADDRMATMAHLALTAENHVGSGSDETSVPASQPSQEQDLRMALDAARASLQEMRRVYDEMETRHREESNRRKEESLSLEKLLTSLLGMQRPCSLSWVRRQDPNTADNAQKELTHRILLHPSYFGPRMTKFLESKLYADVEGTCSGRFGYIIAVLGIVDIGKGMVMSGTGQAEFVTKYRAIVFKPFKGEVVDGVVTNVNKVNGIILPQLLLTFADGLFRRGGPAAGVCVEPYMRFDPNSNPPSFASDEQIIDKGTHVRLKIVGTRVDATEIVGPSTTHNSADSLQFAIGTIKEDSLGVID</sequence>
<dbReference type="OrthoDB" id="3243310at2759"/>
<evidence type="ECO:0000259" key="7">
    <source>
        <dbReference type="Pfam" id="PF03876"/>
    </source>
</evidence>
<dbReference type="GO" id="GO:0006367">
    <property type="term" value="P:transcription initiation at RNA polymerase II promoter"/>
    <property type="evidence" value="ECO:0007669"/>
    <property type="project" value="TreeGrafter"/>
</dbReference>
<evidence type="ECO:0000256" key="3">
    <source>
        <dbReference type="ARBA" id="ARBA00022478"/>
    </source>
</evidence>
<feature type="compositionally biased region" description="Polar residues" evidence="6">
    <location>
        <begin position="1022"/>
        <end position="1035"/>
    </location>
</feature>
<gene>
    <name evidence="8" type="ORF">CTheo_6414</name>
</gene>
<feature type="region of interest" description="Disordered" evidence="6">
    <location>
        <begin position="1017"/>
        <end position="1037"/>
    </location>
</feature>
<dbReference type="InterPro" id="IPR012340">
    <property type="entry name" value="NA-bd_OB-fold"/>
</dbReference>
<dbReference type="InterPro" id="IPR045113">
    <property type="entry name" value="Rpb7-like"/>
</dbReference>
<dbReference type="GO" id="GO:0045948">
    <property type="term" value="P:positive regulation of translational initiation"/>
    <property type="evidence" value="ECO:0007669"/>
    <property type="project" value="TreeGrafter"/>
</dbReference>
<keyword evidence="4" id="KW-0804">Transcription</keyword>
<feature type="region of interest" description="Disordered" evidence="6">
    <location>
        <begin position="75"/>
        <end position="110"/>
    </location>
</feature>
<feature type="compositionally biased region" description="Basic and acidic residues" evidence="6">
    <location>
        <begin position="178"/>
        <end position="208"/>
    </location>
</feature>
<feature type="domain" description="RNA polymerase Rpb7-like N-terminal" evidence="7">
    <location>
        <begin position="1113"/>
        <end position="1168"/>
    </location>
</feature>
<comment type="caution">
    <text evidence="8">The sequence shown here is derived from an EMBL/GenBank/DDBJ whole genome shotgun (WGS) entry which is preliminary data.</text>
</comment>
<dbReference type="Pfam" id="PF03876">
    <property type="entry name" value="SHS2_Rpb7-N"/>
    <property type="match status" value="1"/>
</dbReference>
<dbReference type="GO" id="GO:0003727">
    <property type="term" value="F:single-stranded RNA binding"/>
    <property type="evidence" value="ECO:0007669"/>
    <property type="project" value="TreeGrafter"/>
</dbReference>
<dbReference type="CDD" id="cd04329">
    <property type="entry name" value="RNAP_II_Rpb7_N"/>
    <property type="match status" value="1"/>
</dbReference>
<feature type="compositionally biased region" description="Basic and acidic residues" evidence="6">
    <location>
        <begin position="95"/>
        <end position="104"/>
    </location>
</feature>
<comment type="similarity">
    <text evidence="2">Belongs to the eukaryotic RPB7/RPC8 RNA polymerase subunit family.</text>
</comment>
<dbReference type="InterPro" id="IPR005576">
    <property type="entry name" value="Rpb7-like_N"/>
</dbReference>
<evidence type="ECO:0000256" key="6">
    <source>
        <dbReference type="SAM" id="MobiDB-lite"/>
    </source>
</evidence>
<dbReference type="PANTHER" id="PTHR12709">
    <property type="entry name" value="DNA-DIRECTED RNA POLYMERASE II, III"/>
    <property type="match status" value="1"/>
</dbReference>
<dbReference type="EMBL" id="SSOP01000193">
    <property type="protein sequence ID" value="KAB5590149.1"/>
    <property type="molecule type" value="Genomic_DNA"/>
</dbReference>
<proteinExistence type="inferred from homology"/>
<dbReference type="GO" id="GO:0060213">
    <property type="term" value="P:positive regulation of nuclear-transcribed mRNA poly(A) tail shortening"/>
    <property type="evidence" value="ECO:0007669"/>
    <property type="project" value="TreeGrafter"/>
</dbReference>
<evidence type="ECO:0000313" key="8">
    <source>
        <dbReference type="EMBL" id="KAB5590149.1"/>
    </source>
</evidence>
<evidence type="ECO:0000256" key="1">
    <source>
        <dbReference type="ARBA" id="ARBA00004123"/>
    </source>
</evidence>
<dbReference type="GO" id="GO:0003697">
    <property type="term" value="F:single-stranded DNA binding"/>
    <property type="evidence" value="ECO:0007669"/>
    <property type="project" value="TreeGrafter"/>
</dbReference>
<organism evidence="8 9">
    <name type="scientific">Ceratobasidium theobromae</name>
    <dbReference type="NCBI Taxonomy" id="1582974"/>
    <lineage>
        <taxon>Eukaryota</taxon>
        <taxon>Fungi</taxon>
        <taxon>Dikarya</taxon>
        <taxon>Basidiomycota</taxon>
        <taxon>Agaricomycotina</taxon>
        <taxon>Agaricomycetes</taxon>
        <taxon>Cantharellales</taxon>
        <taxon>Ceratobasidiaceae</taxon>
        <taxon>Ceratobasidium</taxon>
    </lineage>
</organism>
<feature type="region of interest" description="Disordered" evidence="6">
    <location>
        <begin position="532"/>
        <end position="629"/>
    </location>
</feature>
<dbReference type="GO" id="GO:0000932">
    <property type="term" value="C:P-body"/>
    <property type="evidence" value="ECO:0007669"/>
    <property type="project" value="TreeGrafter"/>
</dbReference>
<feature type="coiled-coil region" evidence="5">
    <location>
        <begin position="1042"/>
        <end position="1069"/>
    </location>
</feature>
<dbReference type="Gene3D" id="3.30.1490.120">
    <property type="entry name" value="RNA polymerase Rpb7-like, N-terminal domain"/>
    <property type="match status" value="1"/>
</dbReference>
<evidence type="ECO:0000256" key="4">
    <source>
        <dbReference type="ARBA" id="ARBA00023163"/>
    </source>
</evidence>
<evidence type="ECO:0000256" key="2">
    <source>
        <dbReference type="ARBA" id="ARBA00009307"/>
    </source>
</evidence>
<dbReference type="InterPro" id="IPR036898">
    <property type="entry name" value="RNA_pol_Rpb7-like_N_sf"/>
</dbReference>
<feature type="region of interest" description="Disordered" evidence="6">
    <location>
        <begin position="317"/>
        <end position="520"/>
    </location>
</feature>
<dbReference type="Proteomes" id="UP000383932">
    <property type="component" value="Unassembled WGS sequence"/>
</dbReference>
<dbReference type="PANTHER" id="PTHR12709:SF4">
    <property type="entry name" value="DNA-DIRECTED RNA POLYMERASE II SUBUNIT RPB7"/>
    <property type="match status" value="1"/>
</dbReference>
<feature type="region of interest" description="Disordered" evidence="6">
    <location>
        <begin position="178"/>
        <end position="219"/>
    </location>
</feature>
<name>A0A5N5QEV8_9AGAM</name>
<feature type="compositionally biased region" description="Basic and acidic residues" evidence="6">
    <location>
        <begin position="408"/>
        <end position="428"/>
    </location>
</feature>
<reference evidence="8 9" key="1">
    <citation type="journal article" date="2019" name="Fungal Biol. Biotechnol.">
        <title>Draft genome sequence of fastidious pathogen Ceratobasidium theobromae, which causes vascular-streak dieback in Theobroma cacao.</title>
        <authorList>
            <person name="Ali S.S."/>
            <person name="Asman A."/>
            <person name="Shao J."/>
            <person name="Firmansyah A.P."/>
            <person name="Susilo A.W."/>
            <person name="Rosmana A."/>
            <person name="McMahon P."/>
            <person name="Junaid M."/>
            <person name="Guest D."/>
            <person name="Kheng T.Y."/>
            <person name="Meinhardt L.W."/>
            <person name="Bailey B.A."/>
        </authorList>
    </citation>
    <scope>NUCLEOTIDE SEQUENCE [LARGE SCALE GENOMIC DNA]</scope>
    <source>
        <strain evidence="8 9">CT2</strain>
    </source>
</reference>
<dbReference type="GO" id="GO:0005665">
    <property type="term" value="C:RNA polymerase II, core complex"/>
    <property type="evidence" value="ECO:0007669"/>
    <property type="project" value="TreeGrafter"/>
</dbReference>
<protein>
    <recommendedName>
        <fullName evidence="7">RNA polymerase Rpb7-like N-terminal domain-containing protein</fullName>
    </recommendedName>
</protein>
<keyword evidence="5" id="KW-0175">Coiled coil</keyword>
<evidence type="ECO:0000313" key="9">
    <source>
        <dbReference type="Proteomes" id="UP000383932"/>
    </source>
</evidence>
<feature type="region of interest" description="Disordered" evidence="6">
    <location>
        <begin position="800"/>
        <end position="878"/>
    </location>
</feature>
<keyword evidence="3" id="KW-0240">DNA-directed RNA polymerase</keyword>
<feature type="compositionally biased region" description="Low complexity" evidence="6">
    <location>
        <begin position="585"/>
        <end position="610"/>
    </location>
</feature>
<dbReference type="Gene3D" id="2.40.50.140">
    <property type="entry name" value="Nucleic acid-binding proteins"/>
    <property type="match status" value="1"/>
</dbReference>
<feature type="compositionally biased region" description="Low complexity" evidence="6">
    <location>
        <begin position="805"/>
        <end position="816"/>
    </location>
</feature>
<dbReference type="GO" id="GO:0031369">
    <property type="term" value="F:translation initiation factor binding"/>
    <property type="evidence" value="ECO:0007669"/>
    <property type="project" value="TreeGrafter"/>
</dbReference>